<gene>
    <name evidence="2" type="ORF">D6J04_08840</name>
</gene>
<evidence type="ECO:0000259" key="1">
    <source>
        <dbReference type="Pfam" id="PF13356"/>
    </source>
</evidence>
<dbReference type="InterPro" id="IPR025166">
    <property type="entry name" value="Integrase_DNA_bind_dom"/>
</dbReference>
<protein>
    <submittedName>
        <fullName evidence="2">DUF4102 domain-containing protein</fullName>
    </submittedName>
</protein>
<name>A0A3A5L3Q7_9GAMM</name>
<dbReference type="Proteomes" id="UP000270757">
    <property type="component" value="Unassembled WGS sequence"/>
</dbReference>
<dbReference type="AlphaFoldDB" id="A0A3A5L3Q7"/>
<dbReference type="Gene3D" id="3.30.160.390">
    <property type="entry name" value="Integrase, DNA-binding domain"/>
    <property type="match status" value="1"/>
</dbReference>
<comment type="caution">
    <text evidence="2">The sequence shown here is derived from an EMBL/GenBank/DDBJ whole genome shotgun (WGS) entry which is preliminary data.</text>
</comment>
<organism evidence="2 3">
    <name type="scientific">Legionella taurinensis</name>
    <dbReference type="NCBI Taxonomy" id="70611"/>
    <lineage>
        <taxon>Bacteria</taxon>
        <taxon>Pseudomonadati</taxon>
        <taxon>Pseudomonadota</taxon>
        <taxon>Gammaproteobacteria</taxon>
        <taxon>Legionellales</taxon>
        <taxon>Legionellaceae</taxon>
        <taxon>Legionella</taxon>
    </lineage>
</organism>
<evidence type="ECO:0000313" key="2">
    <source>
        <dbReference type="EMBL" id="RJT46637.1"/>
    </source>
</evidence>
<proteinExistence type="predicted"/>
<reference evidence="2 3" key="1">
    <citation type="submission" date="2018-09" db="EMBL/GenBank/DDBJ databases">
        <title>Draft genome sequences of Legionella taurinensis isolated from water samples.</title>
        <authorList>
            <person name="Chakeri A."/>
            <person name="Allerberger F."/>
            <person name="Kundi M."/>
            <person name="Ruppitsch W."/>
            <person name="Schmid D."/>
        </authorList>
    </citation>
    <scope>NUCLEOTIDE SEQUENCE [LARGE SCALE GENOMIC DNA]</scope>
    <source>
        <strain evidence="2 3">4570-18-6</strain>
    </source>
</reference>
<sequence>MMERQFTDAYIRSLKPISARYEEFRDGGFGIRVTPNGLKTFLYRYKINGQRHSLP</sequence>
<accession>A0A3A5L3Q7</accession>
<evidence type="ECO:0000313" key="3">
    <source>
        <dbReference type="Proteomes" id="UP000270757"/>
    </source>
</evidence>
<dbReference type="Pfam" id="PF13356">
    <property type="entry name" value="Arm-DNA-bind_3"/>
    <property type="match status" value="1"/>
</dbReference>
<dbReference type="EMBL" id="QZWB01000008">
    <property type="protein sequence ID" value="RJT46637.1"/>
    <property type="molecule type" value="Genomic_DNA"/>
</dbReference>
<feature type="domain" description="Integrase DNA-binding" evidence="1">
    <location>
        <begin position="6"/>
        <end position="52"/>
    </location>
</feature>
<dbReference type="InterPro" id="IPR038488">
    <property type="entry name" value="Integrase_DNA-bd_sf"/>
</dbReference>